<dbReference type="Proteomes" id="UP000824225">
    <property type="component" value="Unassembled WGS sequence"/>
</dbReference>
<feature type="compositionally biased region" description="Basic and acidic residues" evidence="1">
    <location>
        <begin position="44"/>
        <end position="67"/>
    </location>
</feature>
<reference evidence="2" key="2">
    <citation type="submission" date="2021-04" db="EMBL/GenBank/DDBJ databases">
        <authorList>
            <person name="Gilroy R."/>
        </authorList>
    </citation>
    <scope>NUCLEOTIDE SEQUENCE</scope>
    <source>
        <strain evidence="2">CHK186-16707</strain>
    </source>
</reference>
<evidence type="ECO:0008006" key="4">
    <source>
        <dbReference type="Google" id="ProtNLM"/>
    </source>
</evidence>
<accession>A0A9D2HDE6</accession>
<evidence type="ECO:0000313" key="2">
    <source>
        <dbReference type="EMBL" id="HJA08382.1"/>
    </source>
</evidence>
<comment type="caution">
    <text evidence="2">The sequence shown here is derived from an EMBL/GenBank/DDBJ whole genome shotgun (WGS) entry which is preliminary data.</text>
</comment>
<protein>
    <recommendedName>
        <fullName evidence="4">FlxA-like protein</fullName>
    </recommendedName>
</protein>
<proteinExistence type="predicted"/>
<organism evidence="2 3">
    <name type="scientific">Candidatus Mailhella merdigallinarum</name>
    <dbReference type="NCBI Taxonomy" id="2838658"/>
    <lineage>
        <taxon>Bacteria</taxon>
        <taxon>Pseudomonadati</taxon>
        <taxon>Thermodesulfobacteriota</taxon>
        <taxon>Desulfovibrionia</taxon>
        <taxon>Desulfovibrionales</taxon>
        <taxon>Desulfovibrionaceae</taxon>
        <taxon>Mailhella</taxon>
    </lineage>
</organism>
<gene>
    <name evidence="2" type="ORF">H9962_04225</name>
</gene>
<name>A0A9D2HDE6_9BACT</name>
<evidence type="ECO:0000313" key="3">
    <source>
        <dbReference type="Proteomes" id="UP000824225"/>
    </source>
</evidence>
<evidence type="ECO:0000256" key="1">
    <source>
        <dbReference type="SAM" id="MobiDB-lite"/>
    </source>
</evidence>
<dbReference type="AlphaFoldDB" id="A0A9D2HDE6"/>
<dbReference type="EMBL" id="DXAN01000011">
    <property type="protein sequence ID" value="HJA08382.1"/>
    <property type="molecule type" value="Genomic_DNA"/>
</dbReference>
<sequence>MAISGIDSLFGSQELTEIERLRRERESKGMLGQSGGGDTVSISDEGKRLAAEMQARKSGEQEPRGQEEQNAQDRFAASSIGISGEEGEEKQAGAAAGGGASSSSSAESVKKQIQQLKSKLESLASSSLPDNIKQSTMATYQAQIQELESQLNASAA</sequence>
<feature type="region of interest" description="Disordered" evidence="1">
    <location>
        <begin position="20"/>
        <end position="114"/>
    </location>
</feature>
<reference evidence="2" key="1">
    <citation type="journal article" date="2021" name="PeerJ">
        <title>Extensive microbial diversity within the chicken gut microbiome revealed by metagenomics and culture.</title>
        <authorList>
            <person name="Gilroy R."/>
            <person name="Ravi A."/>
            <person name="Getino M."/>
            <person name="Pursley I."/>
            <person name="Horton D.L."/>
            <person name="Alikhan N.F."/>
            <person name="Baker D."/>
            <person name="Gharbi K."/>
            <person name="Hall N."/>
            <person name="Watson M."/>
            <person name="Adriaenssens E.M."/>
            <person name="Foster-Nyarko E."/>
            <person name="Jarju S."/>
            <person name="Secka A."/>
            <person name="Antonio M."/>
            <person name="Oren A."/>
            <person name="Chaudhuri R.R."/>
            <person name="La Ragione R."/>
            <person name="Hildebrand F."/>
            <person name="Pallen M.J."/>
        </authorList>
    </citation>
    <scope>NUCLEOTIDE SEQUENCE</scope>
    <source>
        <strain evidence="2">CHK186-16707</strain>
    </source>
</reference>